<feature type="domain" description="HTH LytTR-type" evidence="3">
    <location>
        <begin position="136"/>
        <end position="241"/>
    </location>
</feature>
<dbReference type="EMBL" id="JXRR01000011">
    <property type="protein sequence ID" value="KIL48662.1"/>
    <property type="molecule type" value="Genomic_DNA"/>
</dbReference>
<dbReference type="Proteomes" id="UP000031972">
    <property type="component" value="Unassembled WGS sequence"/>
</dbReference>
<accession>A0A0C2VIG1</accession>
<feature type="domain" description="Response regulatory" evidence="2">
    <location>
        <begin position="4"/>
        <end position="118"/>
    </location>
</feature>
<organism evidence="4 5">
    <name type="scientific">Jeotgalibacillus campisalis</name>
    <dbReference type="NCBI Taxonomy" id="220754"/>
    <lineage>
        <taxon>Bacteria</taxon>
        <taxon>Bacillati</taxon>
        <taxon>Bacillota</taxon>
        <taxon>Bacilli</taxon>
        <taxon>Bacillales</taxon>
        <taxon>Caryophanaceae</taxon>
        <taxon>Jeotgalibacillus</taxon>
    </lineage>
</organism>
<dbReference type="GO" id="GO:0000156">
    <property type="term" value="F:phosphorelay response regulator activity"/>
    <property type="evidence" value="ECO:0007669"/>
    <property type="project" value="InterPro"/>
</dbReference>
<dbReference type="Gene3D" id="2.40.50.1020">
    <property type="entry name" value="LytTr DNA-binding domain"/>
    <property type="match status" value="1"/>
</dbReference>
<name>A0A0C2VIG1_9BACL</name>
<comment type="caution">
    <text evidence="4">The sequence shown here is derived from an EMBL/GenBank/DDBJ whole genome shotgun (WGS) entry which is preliminary data.</text>
</comment>
<dbReference type="InterPro" id="IPR046947">
    <property type="entry name" value="LytR-like"/>
</dbReference>
<dbReference type="SMART" id="SM00850">
    <property type="entry name" value="LytTR"/>
    <property type="match status" value="1"/>
</dbReference>
<dbReference type="PROSITE" id="PS50110">
    <property type="entry name" value="RESPONSE_REGULATORY"/>
    <property type="match status" value="1"/>
</dbReference>
<proteinExistence type="predicted"/>
<feature type="modified residue" description="4-aspartylphosphate" evidence="1">
    <location>
        <position position="55"/>
    </location>
</feature>
<dbReference type="Pfam" id="PF04397">
    <property type="entry name" value="LytTR"/>
    <property type="match status" value="1"/>
</dbReference>
<dbReference type="GO" id="GO:0003677">
    <property type="term" value="F:DNA binding"/>
    <property type="evidence" value="ECO:0007669"/>
    <property type="project" value="InterPro"/>
</dbReference>
<evidence type="ECO:0000256" key="1">
    <source>
        <dbReference type="PROSITE-ProRule" id="PRU00169"/>
    </source>
</evidence>
<reference evidence="4 5" key="1">
    <citation type="submission" date="2015-01" db="EMBL/GenBank/DDBJ databases">
        <title>Jeotgalibacillus campisalis genome sequencing.</title>
        <authorList>
            <person name="Goh K.M."/>
            <person name="Chan K.-G."/>
            <person name="Yaakop A.S."/>
            <person name="Ee R."/>
            <person name="Gan H.M."/>
            <person name="Chan C.S."/>
        </authorList>
    </citation>
    <scope>NUCLEOTIDE SEQUENCE [LARGE SCALE GENOMIC DNA]</scope>
    <source>
        <strain evidence="4 5">SF-57</strain>
    </source>
</reference>
<evidence type="ECO:0000313" key="4">
    <source>
        <dbReference type="EMBL" id="KIL48662.1"/>
    </source>
</evidence>
<dbReference type="SMART" id="SM00448">
    <property type="entry name" value="REC"/>
    <property type="match status" value="1"/>
</dbReference>
<dbReference type="PANTHER" id="PTHR37299">
    <property type="entry name" value="TRANSCRIPTIONAL REGULATOR-RELATED"/>
    <property type="match status" value="1"/>
</dbReference>
<evidence type="ECO:0000259" key="3">
    <source>
        <dbReference type="PROSITE" id="PS50930"/>
    </source>
</evidence>
<dbReference type="PROSITE" id="PS50930">
    <property type="entry name" value="HTH_LYTTR"/>
    <property type="match status" value="1"/>
</dbReference>
<evidence type="ECO:0000313" key="5">
    <source>
        <dbReference type="Proteomes" id="UP000031972"/>
    </source>
</evidence>
<dbReference type="AlphaFoldDB" id="A0A0C2VIG1"/>
<dbReference type="RefSeq" id="WP_041056128.1">
    <property type="nucleotide sequence ID" value="NZ_JXRR01000011.1"/>
</dbReference>
<sequence length="241" mass="27518">MELRTIIIDDEPLSRQELVHLLKEHPEVAVIGEANSAEKGLGLILKEEPDAVFLDIEMTGMSGIDLAETLQKLKNPPLIIFATAYPNYAVKAFRLDAVDYLLKPFDDIQVAQTVKKLLLKKQSAIPPATKAAHGKLAVQGEDRIYYLEPETILYIYREGRDTFIVTEKEKLSSKTPLKEFEQKLNGYTFFRVHKGYLVNISKVEELVSWSTSVYQLKLKNSSDHIPVSRNYVKELRERLEL</sequence>
<evidence type="ECO:0000259" key="2">
    <source>
        <dbReference type="PROSITE" id="PS50110"/>
    </source>
</evidence>
<keyword evidence="5" id="KW-1185">Reference proteome</keyword>
<dbReference type="Gene3D" id="3.40.50.2300">
    <property type="match status" value="1"/>
</dbReference>
<dbReference type="InterPro" id="IPR007492">
    <property type="entry name" value="LytTR_DNA-bd_dom"/>
</dbReference>
<dbReference type="PATRIC" id="fig|220754.4.peg.1270"/>
<dbReference type="Pfam" id="PF00072">
    <property type="entry name" value="Response_reg"/>
    <property type="match status" value="1"/>
</dbReference>
<keyword evidence="1" id="KW-0597">Phosphoprotein</keyword>
<protein>
    <submittedName>
        <fullName evidence="4">Regulator</fullName>
    </submittedName>
</protein>
<dbReference type="PANTHER" id="PTHR37299:SF1">
    <property type="entry name" value="STAGE 0 SPORULATION PROTEIN A HOMOLOG"/>
    <property type="match status" value="1"/>
</dbReference>
<gene>
    <name evidence="4" type="ORF">KR50_12470</name>
</gene>
<dbReference type="InterPro" id="IPR001789">
    <property type="entry name" value="Sig_transdc_resp-reg_receiver"/>
</dbReference>
<dbReference type="SUPFAM" id="SSF52172">
    <property type="entry name" value="CheY-like"/>
    <property type="match status" value="1"/>
</dbReference>
<dbReference type="OrthoDB" id="9809318at2"/>
<dbReference type="InterPro" id="IPR011006">
    <property type="entry name" value="CheY-like_superfamily"/>
</dbReference>